<dbReference type="RefSeq" id="WP_217807004.1">
    <property type="nucleotide sequence ID" value="NZ_FWXD01000007.1"/>
</dbReference>
<dbReference type="InterPro" id="IPR020471">
    <property type="entry name" value="AKR"/>
</dbReference>
<evidence type="ECO:0000256" key="1">
    <source>
        <dbReference type="ARBA" id="ARBA00023002"/>
    </source>
</evidence>
<dbReference type="PANTHER" id="PTHR43364">
    <property type="entry name" value="NADH-SPECIFIC METHYLGLYOXAL REDUCTASE-RELATED"/>
    <property type="match status" value="1"/>
</dbReference>
<keyword evidence="4" id="KW-1185">Reference proteome</keyword>
<organism evidence="3 4">
    <name type="scientific">Andreprevotia lacus DSM 23236</name>
    <dbReference type="NCBI Taxonomy" id="1121001"/>
    <lineage>
        <taxon>Bacteria</taxon>
        <taxon>Pseudomonadati</taxon>
        <taxon>Pseudomonadota</taxon>
        <taxon>Betaproteobacteria</taxon>
        <taxon>Neisseriales</taxon>
        <taxon>Chitinibacteraceae</taxon>
        <taxon>Andreprevotia</taxon>
    </lineage>
</organism>
<dbReference type="STRING" id="1121001.SAMN02745857_01416"/>
<dbReference type="InterPro" id="IPR023210">
    <property type="entry name" value="NADP_OxRdtase_dom"/>
</dbReference>
<dbReference type="GO" id="GO:0016491">
    <property type="term" value="F:oxidoreductase activity"/>
    <property type="evidence" value="ECO:0007669"/>
    <property type="project" value="UniProtKB-KW"/>
</dbReference>
<dbReference type="EMBL" id="FWXD01000007">
    <property type="protein sequence ID" value="SMC22604.1"/>
    <property type="molecule type" value="Genomic_DNA"/>
</dbReference>
<dbReference type="InterPro" id="IPR050523">
    <property type="entry name" value="AKR_Detox_Biosynth"/>
</dbReference>
<dbReference type="InterPro" id="IPR036812">
    <property type="entry name" value="NAD(P)_OxRdtase_dom_sf"/>
</dbReference>
<name>A0A1W1XFR3_9NEIS</name>
<protein>
    <submittedName>
        <fullName evidence="3">Predicted oxidoreductase</fullName>
    </submittedName>
</protein>
<dbReference type="AlphaFoldDB" id="A0A1W1XFR3"/>
<dbReference type="SUPFAM" id="SSF51430">
    <property type="entry name" value="NAD(P)-linked oxidoreductase"/>
    <property type="match status" value="1"/>
</dbReference>
<dbReference type="Gene3D" id="3.20.20.100">
    <property type="entry name" value="NADP-dependent oxidoreductase domain"/>
    <property type="match status" value="1"/>
</dbReference>
<dbReference type="PROSITE" id="PS00062">
    <property type="entry name" value="ALDOKETO_REDUCTASE_2"/>
    <property type="match status" value="1"/>
</dbReference>
<proteinExistence type="predicted"/>
<feature type="domain" description="NADP-dependent oxidoreductase" evidence="2">
    <location>
        <begin position="19"/>
        <end position="313"/>
    </location>
</feature>
<dbReference type="PANTHER" id="PTHR43364:SF4">
    <property type="entry name" value="NAD(P)-LINKED OXIDOREDUCTASE SUPERFAMILY PROTEIN"/>
    <property type="match status" value="1"/>
</dbReference>
<dbReference type="FunFam" id="3.20.20.100:FF:000004">
    <property type="entry name" value="Oxidoreductase, aldo/keto reductase"/>
    <property type="match status" value="1"/>
</dbReference>
<evidence type="ECO:0000259" key="2">
    <source>
        <dbReference type="Pfam" id="PF00248"/>
    </source>
</evidence>
<dbReference type="Proteomes" id="UP000192761">
    <property type="component" value="Unassembled WGS sequence"/>
</dbReference>
<reference evidence="3 4" key="1">
    <citation type="submission" date="2017-04" db="EMBL/GenBank/DDBJ databases">
        <authorList>
            <person name="Afonso C.L."/>
            <person name="Miller P.J."/>
            <person name="Scott M.A."/>
            <person name="Spackman E."/>
            <person name="Goraichik I."/>
            <person name="Dimitrov K.M."/>
            <person name="Suarez D.L."/>
            <person name="Swayne D.E."/>
        </authorList>
    </citation>
    <scope>NUCLEOTIDE SEQUENCE [LARGE SCALE GENOMIC DNA]</scope>
    <source>
        <strain evidence="3 4">DSM 23236</strain>
    </source>
</reference>
<dbReference type="InterPro" id="IPR018170">
    <property type="entry name" value="Aldo/ket_reductase_CS"/>
</dbReference>
<dbReference type="Pfam" id="PF00248">
    <property type="entry name" value="Aldo_ket_red"/>
    <property type="match status" value="1"/>
</dbReference>
<evidence type="ECO:0000313" key="3">
    <source>
        <dbReference type="EMBL" id="SMC22604.1"/>
    </source>
</evidence>
<dbReference type="PRINTS" id="PR00069">
    <property type="entry name" value="ALDKETRDTASE"/>
</dbReference>
<dbReference type="GO" id="GO:0005829">
    <property type="term" value="C:cytosol"/>
    <property type="evidence" value="ECO:0007669"/>
    <property type="project" value="TreeGrafter"/>
</dbReference>
<accession>A0A1W1XFR3</accession>
<evidence type="ECO:0000313" key="4">
    <source>
        <dbReference type="Proteomes" id="UP000192761"/>
    </source>
</evidence>
<sequence length="317" mass="34855">MSDLQYRQLGQSGLRVSLVGLGTNNFGGRIDRDASRPVIHKALDLGINFFDTADVYGNKGGSESILGEVLGSRRKDVILATKFGSPFDEAAGLKGASRRYVFDAVDASLQRLRTDWIDLYQVHRPDPLTPIEETVRALQDLVRSGKVRYVGLSNFAPWQLVEAQWVARELGASAFISSQDEYSLLNRQAETERIPVLQQYGLGLLPFFPLAGGFLSGKYRPGEALPQGARLTAASPLAERTLTERNYRVAGELADFAATRGHTLLELAFSWLAAQPVVSSVIAGATRPEQLEQNARAVAWQLDNEALAQIDRITRQQ</sequence>
<keyword evidence="1" id="KW-0560">Oxidoreductase</keyword>
<gene>
    <name evidence="3" type="ORF">SAMN02745857_01416</name>
</gene>